<reference evidence="3 4" key="1">
    <citation type="submission" date="2020-10" db="EMBL/GenBank/DDBJ databases">
        <title>Aquamicrobium zhengzhouensis sp. nov., a exopolysaccharide producing bacterium isolated from farmland soil.</title>
        <authorList>
            <person name="Wang X."/>
        </authorList>
    </citation>
    <scope>NUCLEOTIDE SEQUENCE [LARGE SCALE GENOMIC DNA]</scope>
    <source>
        <strain evidence="4">cd-1</strain>
    </source>
</reference>
<proteinExistence type="predicted"/>
<sequence length="414" mass="45201">MSYNEIAVVGAGIVGICTATYLAESGQRVVLFDRSGVCEETSSGNAAALAFSDVLPLVQKGMMRNLPKWLRDPLGPLSIPPAYLPKIAPWLWRFWRASSDAHFEASLSAQTSLMSVAEREWLALIDRSGTRAMLNEHGSLDLYESQAEFEGELPGWEAKARYGIDFRHMDMEEVEKIQPGLAKSFVRATFVPGWMNVSDPKIFSKAIYAYAERTGLIRFEKGIVSDIIPGVEGASVRLQDGASEDFKSVVLCAGAWSRKLAARLGDRIPLETERGYNTTLPPGAFNVRCQLIFPAHGFVITPLSTGLRIGGAVELGGLERAPNYARSRAMVEKAKRFLPGLKAENGREWMGYRPSLPDSLPVIGKSTASASVFYAFGHGHLGLTQAAGTGALVRDLVLGRRPPIPLDPFSPQRF</sequence>
<evidence type="ECO:0000313" key="4">
    <source>
        <dbReference type="Proteomes" id="UP000601789"/>
    </source>
</evidence>
<dbReference type="RefSeq" id="WP_198477777.1">
    <property type="nucleotide sequence ID" value="NZ_JADGMQ010000014.1"/>
</dbReference>
<evidence type="ECO:0000256" key="1">
    <source>
        <dbReference type="ARBA" id="ARBA00023002"/>
    </source>
</evidence>
<accession>A0ABS0SHS2</accession>
<organism evidence="3 4">
    <name type="scientific">Aquamicrobium zhengzhouense</name>
    <dbReference type="NCBI Taxonomy" id="2781738"/>
    <lineage>
        <taxon>Bacteria</taxon>
        <taxon>Pseudomonadati</taxon>
        <taxon>Pseudomonadota</taxon>
        <taxon>Alphaproteobacteria</taxon>
        <taxon>Hyphomicrobiales</taxon>
        <taxon>Phyllobacteriaceae</taxon>
        <taxon>Aquamicrobium</taxon>
    </lineage>
</organism>
<dbReference type="Gene3D" id="3.30.9.10">
    <property type="entry name" value="D-Amino Acid Oxidase, subunit A, domain 2"/>
    <property type="match status" value="1"/>
</dbReference>
<dbReference type="InterPro" id="IPR036188">
    <property type="entry name" value="FAD/NAD-bd_sf"/>
</dbReference>
<gene>
    <name evidence="3" type="ORF">IOD40_16390</name>
</gene>
<dbReference type="SUPFAM" id="SSF51905">
    <property type="entry name" value="FAD/NAD(P)-binding domain"/>
    <property type="match status" value="1"/>
</dbReference>
<evidence type="ECO:0000313" key="3">
    <source>
        <dbReference type="EMBL" id="MBI1622241.1"/>
    </source>
</evidence>
<dbReference type="InterPro" id="IPR006076">
    <property type="entry name" value="FAD-dep_OxRdtase"/>
</dbReference>
<keyword evidence="4" id="KW-1185">Reference proteome</keyword>
<protein>
    <submittedName>
        <fullName evidence="3">FAD-binding oxidoreductase</fullName>
    </submittedName>
</protein>
<dbReference type="Proteomes" id="UP000601789">
    <property type="component" value="Unassembled WGS sequence"/>
</dbReference>
<dbReference type="PANTHER" id="PTHR13847">
    <property type="entry name" value="SARCOSINE DEHYDROGENASE-RELATED"/>
    <property type="match status" value="1"/>
</dbReference>
<dbReference type="SUPFAM" id="SSF54373">
    <property type="entry name" value="FAD-linked reductases, C-terminal domain"/>
    <property type="match status" value="1"/>
</dbReference>
<evidence type="ECO:0000259" key="2">
    <source>
        <dbReference type="Pfam" id="PF01266"/>
    </source>
</evidence>
<dbReference type="PANTHER" id="PTHR13847:SF289">
    <property type="entry name" value="GLYCINE OXIDASE"/>
    <property type="match status" value="1"/>
</dbReference>
<keyword evidence="1" id="KW-0560">Oxidoreductase</keyword>
<dbReference type="Gene3D" id="3.50.50.60">
    <property type="entry name" value="FAD/NAD(P)-binding domain"/>
    <property type="match status" value="2"/>
</dbReference>
<dbReference type="Pfam" id="PF01266">
    <property type="entry name" value="DAO"/>
    <property type="match status" value="1"/>
</dbReference>
<comment type="caution">
    <text evidence="3">The sequence shown here is derived from an EMBL/GenBank/DDBJ whole genome shotgun (WGS) entry which is preliminary data.</text>
</comment>
<feature type="domain" description="FAD dependent oxidoreductase" evidence="2">
    <location>
        <begin position="6"/>
        <end position="396"/>
    </location>
</feature>
<dbReference type="EMBL" id="JADGMQ010000014">
    <property type="protein sequence ID" value="MBI1622241.1"/>
    <property type="molecule type" value="Genomic_DNA"/>
</dbReference>
<name>A0ABS0SHS2_9HYPH</name>